<keyword evidence="1" id="KW-1133">Transmembrane helix</keyword>
<organism evidence="2 3">
    <name type="scientific">Phyllostomus discolor</name>
    <name type="common">pale spear-nosed bat</name>
    <dbReference type="NCBI Taxonomy" id="89673"/>
    <lineage>
        <taxon>Eukaryota</taxon>
        <taxon>Metazoa</taxon>
        <taxon>Chordata</taxon>
        <taxon>Craniata</taxon>
        <taxon>Vertebrata</taxon>
        <taxon>Euteleostomi</taxon>
        <taxon>Mammalia</taxon>
        <taxon>Eutheria</taxon>
        <taxon>Laurasiatheria</taxon>
        <taxon>Chiroptera</taxon>
        <taxon>Yangochiroptera</taxon>
        <taxon>Phyllostomidae</taxon>
        <taxon>Phyllostominae</taxon>
        <taxon>Phyllostomus</taxon>
    </lineage>
</organism>
<accession>A0A833YHN5</accession>
<reference evidence="2 3" key="1">
    <citation type="journal article" date="2020" name="Nature">
        <title>Six reference-quality genomes reveal evolution of bat adaptations.</title>
        <authorList>
            <person name="Jebb D."/>
            <person name="Huang Z."/>
            <person name="Pippel M."/>
            <person name="Hughes G.M."/>
            <person name="Lavrichenko K."/>
            <person name="Devanna P."/>
            <person name="Winkler S."/>
            <person name="Jermiin L.S."/>
            <person name="Skirmuntt E.C."/>
            <person name="Katzourakis A."/>
            <person name="Burkitt-Gray L."/>
            <person name="Ray D.A."/>
            <person name="Sullivan K.A.M."/>
            <person name="Roscito J.G."/>
            <person name="Kirilenko B.M."/>
            <person name="Davalos L.M."/>
            <person name="Corthals A.P."/>
            <person name="Power M.L."/>
            <person name="Jones G."/>
            <person name="Ransome R.D."/>
            <person name="Dechmann D.K.N."/>
            <person name="Locatelli A.G."/>
            <person name="Puechmaille S.J."/>
            <person name="Fedrigo O."/>
            <person name="Jarvis E.D."/>
            <person name="Hiller M."/>
            <person name="Vernes S.C."/>
            <person name="Myers E.W."/>
            <person name="Teeling E.C."/>
        </authorList>
    </citation>
    <scope>NUCLEOTIDE SEQUENCE [LARGE SCALE GENOMIC DNA]</scope>
    <source>
        <strain evidence="2">Bat1K_MPI-CBG_1</strain>
    </source>
</reference>
<keyword evidence="1" id="KW-0812">Transmembrane</keyword>
<gene>
    <name evidence="2" type="ORF">HJG60_009569</name>
</gene>
<protein>
    <submittedName>
        <fullName evidence="2">Uncharacterized protein</fullName>
    </submittedName>
</protein>
<feature type="transmembrane region" description="Helical" evidence="1">
    <location>
        <begin position="113"/>
        <end position="131"/>
    </location>
</feature>
<dbReference type="AlphaFoldDB" id="A0A833YHN5"/>
<proteinExistence type="predicted"/>
<evidence type="ECO:0000313" key="3">
    <source>
        <dbReference type="Proteomes" id="UP000664940"/>
    </source>
</evidence>
<name>A0A833YHN5_9CHIR</name>
<evidence type="ECO:0000313" key="2">
    <source>
        <dbReference type="EMBL" id="KAF6073445.1"/>
    </source>
</evidence>
<dbReference type="EMBL" id="JABVXQ010000016">
    <property type="protein sequence ID" value="KAF6073445.1"/>
    <property type="molecule type" value="Genomic_DNA"/>
</dbReference>
<comment type="caution">
    <text evidence="2">The sequence shown here is derived from an EMBL/GenBank/DDBJ whole genome shotgun (WGS) entry which is preliminary data.</text>
</comment>
<keyword evidence="1" id="KW-0472">Membrane</keyword>
<sequence>MSLFYSEFQMNLEMACLQNVEGLASLPVGSSVDAEKSEAIPTPESSYVTCLFPVGTHSCSLCPGLWSLRLCFGVCSQRARHVDRKLAPYIWGRFLKLLYHLSSMLCPFCNIRWLEWVISLLVTVCLCPLFWRYQFFGSPSGGFHVC</sequence>
<dbReference type="Proteomes" id="UP000664940">
    <property type="component" value="Unassembled WGS sequence"/>
</dbReference>
<evidence type="ECO:0000256" key="1">
    <source>
        <dbReference type="SAM" id="Phobius"/>
    </source>
</evidence>